<dbReference type="Proteomes" id="UP000315003">
    <property type="component" value="Chromosome"/>
</dbReference>
<organism evidence="7 8">
    <name type="scientific">Stieleria bergensis</name>
    <dbReference type="NCBI Taxonomy" id="2528025"/>
    <lineage>
        <taxon>Bacteria</taxon>
        <taxon>Pseudomonadati</taxon>
        <taxon>Planctomycetota</taxon>
        <taxon>Planctomycetia</taxon>
        <taxon>Pirellulales</taxon>
        <taxon>Pirellulaceae</taxon>
        <taxon>Stieleria</taxon>
    </lineage>
</organism>
<feature type="transmembrane region" description="Helical" evidence="5">
    <location>
        <begin position="69"/>
        <end position="86"/>
    </location>
</feature>
<evidence type="ECO:0000256" key="2">
    <source>
        <dbReference type="ARBA" id="ARBA00022692"/>
    </source>
</evidence>
<evidence type="ECO:0000256" key="3">
    <source>
        <dbReference type="ARBA" id="ARBA00022989"/>
    </source>
</evidence>
<keyword evidence="8" id="KW-1185">Reference proteome</keyword>
<name>A0A517SRG7_9BACT</name>
<reference evidence="7 8" key="1">
    <citation type="submission" date="2019-02" db="EMBL/GenBank/DDBJ databases">
        <title>Deep-cultivation of Planctomycetes and their phenomic and genomic characterization uncovers novel biology.</title>
        <authorList>
            <person name="Wiegand S."/>
            <person name="Jogler M."/>
            <person name="Boedeker C."/>
            <person name="Pinto D."/>
            <person name="Vollmers J."/>
            <person name="Rivas-Marin E."/>
            <person name="Kohn T."/>
            <person name="Peeters S.H."/>
            <person name="Heuer A."/>
            <person name="Rast P."/>
            <person name="Oberbeckmann S."/>
            <person name="Bunk B."/>
            <person name="Jeske O."/>
            <person name="Meyerdierks A."/>
            <person name="Storesund J.E."/>
            <person name="Kallscheuer N."/>
            <person name="Luecker S."/>
            <person name="Lage O.M."/>
            <person name="Pohl T."/>
            <person name="Merkel B.J."/>
            <person name="Hornburger P."/>
            <person name="Mueller R.-W."/>
            <person name="Bruemmer F."/>
            <person name="Labrenz M."/>
            <person name="Spormann A.M."/>
            <person name="Op den Camp H."/>
            <person name="Overmann J."/>
            <person name="Amann R."/>
            <person name="Jetten M.S.M."/>
            <person name="Mascher T."/>
            <person name="Medema M.H."/>
            <person name="Devos D.P."/>
            <person name="Kaster A.-K."/>
            <person name="Ovreas L."/>
            <person name="Rohde M."/>
            <person name="Galperin M.Y."/>
            <person name="Jogler C."/>
        </authorList>
    </citation>
    <scope>NUCLEOTIDE SEQUENCE [LARGE SCALE GENOMIC DNA]</scope>
    <source>
        <strain evidence="7 8">SV_7m_r</strain>
    </source>
</reference>
<sequence length="212" mass="22606">MGAIAGVNLREVKQAAYWVGILLLVFWLVRIVDSIVPANLTEFGLTPRTVSGLVGIVTMPLLHADYAQLTANSISIAILCSLLILVQRSNAWWILAGIWLGSGVVIWCVGDASTQVGATALGAGMIGYLILHGFLNSRPLTIIVAILVAVFFGGTITSGMFQAVEGPDHWRTYASGFVVGLAMAYLAHRFSPKTPQAIASTDQADRKNHASE</sequence>
<dbReference type="RefSeq" id="WP_145270061.1">
    <property type="nucleotide sequence ID" value="NZ_CP036272.1"/>
</dbReference>
<dbReference type="Gene3D" id="1.20.1540.10">
    <property type="entry name" value="Rhomboid-like"/>
    <property type="match status" value="1"/>
</dbReference>
<dbReference type="GO" id="GO:0004252">
    <property type="term" value="F:serine-type endopeptidase activity"/>
    <property type="evidence" value="ECO:0007669"/>
    <property type="project" value="InterPro"/>
</dbReference>
<keyword evidence="4 5" id="KW-0472">Membrane</keyword>
<evidence type="ECO:0000313" key="8">
    <source>
        <dbReference type="Proteomes" id="UP000315003"/>
    </source>
</evidence>
<evidence type="ECO:0000256" key="4">
    <source>
        <dbReference type="ARBA" id="ARBA00023136"/>
    </source>
</evidence>
<feature type="transmembrane region" description="Helical" evidence="5">
    <location>
        <begin position="45"/>
        <end position="63"/>
    </location>
</feature>
<evidence type="ECO:0000259" key="6">
    <source>
        <dbReference type="Pfam" id="PF01694"/>
    </source>
</evidence>
<feature type="transmembrane region" description="Helical" evidence="5">
    <location>
        <begin position="15"/>
        <end position="33"/>
    </location>
</feature>
<evidence type="ECO:0000313" key="7">
    <source>
        <dbReference type="EMBL" id="QDT58720.1"/>
    </source>
</evidence>
<keyword evidence="2 5" id="KW-0812">Transmembrane</keyword>
<feature type="transmembrane region" description="Helical" evidence="5">
    <location>
        <begin position="116"/>
        <end position="135"/>
    </location>
</feature>
<dbReference type="AlphaFoldDB" id="A0A517SRG7"/>
<dbReference type="InterPro" id="IPR035952">
    <property type="entry name" value="Rhomboid-like_sf"/>
</dbReference>
<feature type="transmembrane region" description="Helical" evidence="5">
    <location>
        <begin position="170"/>
        <end position="187"/>
    </location>
</feature>
<evidence type="ECO:0000256" key="1">
    <source>
        <dbReference type="ARBA" id="ARBA00004141"/>
    </source>
</evidence>
<proteinExistence type="predicted"/>
<comment type="subcellular location">
    <subcellularLocation>
        <location evidence="1">Membrane</location>
        <topology evidence="1">Multi-pass membrane protein</topology>
    </subcellularLocation>
</comment>
<protein>
    <recommendedName>
        <fullName evidence="6">Peptidase S54 rhomboid domain-containing protein</fullName>
    </recommendedName>
</protein>
<gene>
    <name evidence="7" type="ORF">SV7mr_12180</name>
</gene>
<dbReference type="EMBL" id="CP036272">
    <property type="protein sequence ID" value="QDT58720.1"/>
    <property type="molecule type" value="Genomic_DNA"/>
</dbReference>
<feature type="transmembrane region" description="Helical" evidence="5">
    <location>
        <begin position="142"/>
        <end position="164"/>
    </location>
</feature>
<keyword evidence="3 5" id="KW-1133">Transmembrane helix</keyword>
<evidence type="ECO:0000256" key="5">
    <source>
        <dbReference type="SAM" id="Phobius"/>
    </source>
</evidence>
<feature type="domain" description="Peptidase S54 rhomboid" evidence="6">
    <location>
        <begin position="54"/>
        <end position="189"/>
    </location>
</feature>
<dbReference type="OrthoDB" id="465874at2"/>
<dbReference type="SUPFAM" id="SSF144091">
    <property type="entry name" value="Rhomboid-like"/>
    <property type="match status" value="1"/>
</dbReference>
<feature type="transmembrane region" description="Helical" evidence="5">
    <location>
        <begin position="91"/>
        <end position="110"/>
    </location>
</feature>
<accession>A0A517SRG7</accession>
<dbReference type="InterPro" id="IPR022764">
    <property type="entry name" value="Peptidase_S54_rhomboid_dom"/>
</dbReference>
<dbReference type="Pfam" id="PF01694">
    <property type="entry name" value="Rhomboid"/>
    <property type="match status" value="1"/>
</dbReference>
<dbReference type="GO" id="GO:0016020">
    <property type="term" value="C:membrane"/>
    <property type="evidence" value="ECO:0007669"/>
    <property type="project" value="UniProtKB-SubCell"/>
</dbReference>